<comment type="cofactor">
    <cofactor evidence="5">
        <name>Zn(2+)</name>
        <dbReference type="ChEBI" id="CHEBI:29105"/>
    </cofactor>
    <text evidence="5">Binds 1 zinc ion per subunit.</text>
</comment>
<dbReference type="GO" id="GO:0008270">
    <property type="term" value="F:zinc ion binding"/>
    <property type="evidence" value="ECO:0007669"/>
    <property type="project" value="InterPro"/>
</dbReference>
<keyword evidence="3 5" id="KW-0479">Metal-binding</keyword>
<dbReference type="PIRSF" id="PIRSF037505">
    <property type="entry name" value="Betaine_HMT"/>
    <property type="match status" value="1"/>
</dbReference>
<dbReference type="Proteomes" id="UP000677218">
    <property type="component" value="Unassembled WGS sequence"/>
</dbReference>
<dbReference type="PANTHER" id="PTHR46015:SF1">
    <property type="entry name" value="HOMOCYSTEINE S-METHYLTRANSFERASE-LIKE ISOFORM 1"/>
    <property type="match status" value="1"/>
</dbReference>
<evidence type="ECO:0000256" key="6">
    <source>
        <dbReference type="PROSITE-ProRule" id="PRU00333"/>
    </source>
</evidence>
<dbReference type="AlphaFoldDB" id="A0A916VI05"/>
<dbReference type="Gene3D" id="3.20.20.330">
    <property type="entry name" value="Homocysteine-binding-like domain"/>
    <property type="match status" value="1"/>
</dbReference>
<accession>A0A916VI05</accession>
<dbReference type="RefSeq" id="WP_212781323.1">
    <property type="nucleotide sequence ID" value="NZ_BMAY01000014.1"/>
</dbReference>
<dbReference type="NCBIfam" id="NF007020">
    <property type="entry name" value="PRK09485.1"/>
    <property type="match status" value="1"/>
</dbReference>
<dbReference type="GO" id="GO:0009086">
    <property type="term" value="P:methionine biosynthetic process"/>
    <property type="evidence" value="ECO:0007669"/>
    <property type="project" value="InterPro"/>
</dbReference>
<feature type="binding site" evidence="5 6">
    <location>
        <position position="287"/>
    </location>
    <ligand>
        <name>Zn(2+)</name>
        <dbReference type="ChEBI" id="CHEBI:29105"/>
    </ligand>
</feature>
<dbReference type="InterPro" id="IPR017226">
    <property type="entry name" value="BHMT-like"/>
</dbReference>
<reference evidence="8" key="1">
    <citation type="submission" date="2020-08" db="EMBL/GenBank/DDBJ databases">
        <title>Taxonomic study for Lactobacillus species isolated from hardwood bark.</title>
        <authorList>
            <person name="Tohno M."/>
            <person name="Tanizawa Y."/>
        </authorList>
    </citation>
    <scope>NUCLEOTIDE SEQUENCE</scope>
    <source>
        <strain evidence="8">B40</strain>
    </source>
</reference>
<feature type="domain" description="Hcy-binding" evidence="7">
    <location>
        <begin position="1"/>
        <end position="302"/>
    </location>
</feature>
<evidence type="ECO:0000256" key="2">
    <source>
        <dbReference type="ARBA" id="ARBA00022679"/>
    </source>
</evidence>
<evidence type="ECO:0000256" key="5">
    <source>
        <dbReference type="PIRSR" id="PIRSR037505-2"/>
    </source>
</evidence>
<evidence type="ECO:0000256" key="3">
    <source>
        <dbReference type="ARBA" id="ARBA00022723"/>
    </source>
</evidence>
<comment type="caution">
    <text evidence="8">The sequence shown here is derived from an EMBL/GenBank/DDBJ whole genome shotgun (WGS) entry which is preliminary data.</text>
</comment>
<dbReference type="InterPro" id="IPR003726">
    <property type="entry name" value="HCY_dom"/>
</dbReference>
<dbReference type="GO" id="GO:0008898">
    <property type="term" value="F:S-adenosylmethionine-homocysteine S-methyltransferase activity"/>
    <property type="evidence" value="ECO:0007669"/>
    <property type="project" value="TreeGrafter"/>
</dbReference>
<dbReference type="InterPro" id="IPR051486">
    <property type="entry name" value="Hcy_S-methyltransferase"/>
</dbReference>
<keyword evidence="1 6" id="KW-0489">Methyltransferase</keyword>
<feature type="binding site" evidence="5 6">
    <location>
        <position position="288"/>
    </location>
    <ligand>
        <name>Zn(2+)</name>
        <dbReference type="ChEBI" id="CHEBI:29105"/>
    </ligand>
</feature>
<dbReference type="EMBL" id="BMAY01000014">
    <property type="protein sequence ID" value="GFZ27646.1"/>
    <property type="molecule type" value="Genomic_DNA"/>
</dbReference>
<organism evidence="8 9">
    <name type="scientific">Lactobacillus corticis</name>
    <dbReference type="NCBI Taxonomy" id="2201249"/>
    <lineage>
        <taxon>Bacteria</taxon>
        <taxon>Bacillati</taxon>
        <taxon>Bacillota</taxon>
        <taxon>Bacilli</taxon>
        <taxon>Lactobacillales</taxon>
        <taxon>Lactobacillaceae</taxon>
        <taxon>Lactobacillus</taxon>
    </lineage>
</organism>
<dbReference type="SUPFAM" id="SSF82282">
    <property type="entry name" value="Homocysteine S-methyltransferase"/>
    <property type="match status" value="1"/>
</dbReference>
<dbReference type="GO" id="GO:0033528">
    <property type="term" value="P:S-methylmethionine cycle"/>
    <property type="evidence" value="ECO:0007669"/>
    <property type="project" value="TreeGrafter"/>
</dbReference>
<dbReference type="Pfam" id="PF02574">
    <property type="entry name" value="S-methyl_trans"/>
    <property type="match status" value="1"/>
</dbReference>
<feature type="binding site" evidence="5 6">
    <location>
        <position position="222"/>
    </location>
    <ligand>
        <name>Zn(2+)</name>
        <dbReference type="ChEBI" id="CHEBI:29105"/>
    </ligand>
</feature>
<keyword evidence="2 6" id="KW-0808">Transferase</keyword>
<evidence type="ECO:0000256" key="4">
    <source>
        <dbReference type="ARBA" id="ARBA00022833"/>
    </source>
</evidence>
<evidence type="ECO:0000259" key="7">
    <source>
        <dbReference type="PROSITE" id="PS50970"/>
    </source>
</evidence>
<keyword evidence="9" id="KW-1185">Reference proteome</keyword>
<evidence type="ECO:0000256" key="1">
    <source>
        <dbReference type="ARBA" id="ARBA00022603"/>
    </source>
</evidence>
<keyword evidence="4 5" id="KW-0862">Zinc</keyword>
<gene>
    <name evidence="8" type="ORF">LCB40_15260</name>
</gene>
<dbReference type="GO" id="GO:0032259">
    <property type="term" value="P:methylation"/>
    <property type="evidence" value="ECO:0007669"/>
    <property type="project" value="UniProtKB-KW"/>
</dbReference>
<evidence type="ECO:0000313" key="9">
    <source>
        <dbReference type="Proteomes" id="UP000677218"/>
    </source>
</evidence>
<protein>
    <submittedName>
        <fullName evidence="8">Homocysteine S-methyltransferase</fullName>
    </submittedName>
</protein>
<name>A0A916VI05_9LACO</name>
<dbReference type="PANTHER" id="PTHR46015">
    <property type="entry name" value="ZGC:172121"/>
    <property type="match status" value="1"/>
</dbReference>
<proteinExistence type="predicted"/>
<sequence>MSLLTKAKAGIVLDGAMSDELERQGVETNNKLWTATALIDQLDKVYQAHSDYFNAGAELVITDTYQANVQAFIQAGYSRTEAETFIRNAVKIAKKARDDYAAKTGKHNYVAATIGSYGAYLADGNEYRGDYDLSESEYLDFHLPRLKLVLEEQPDLIALETQPKLTEPLAVLNWLKQHHPNIPVYVSFTLKDGQTISDGTTIADAARAVDQYSQVFAIGINCTSPLLVSPALKEFSKYTQLPLVVYPNLGGSYDPEIKEWRVFDQKFDFAKLTRQWYQLGARLIGGCCTTGPTEIKQISQTLTELKKD</sequence>
<dbReference type="InterPro" id="IPR036589">
    <property type="entry name" value="HCY_dom_sf"/>
</dbReference>
<evidence type="ECO:0000313" key="8">
    <source>
        <dbReference type="EMBL" id="GFZ27646.1"/>
    </source>
</evidence>
<dbReference type="PROSITE" id="PS50970">
    <property type="entry name" value="HCY"/>
    <property type="match status" value="1"/>
</dbReference>